<dbReference type="HOGENOM" id="CLU_112092_0_0_12"/>
<dbReference type="STRING" id="456481.LEPBI_I2758"/>
<dbReference type="EMBL" id="CP000786">
    <property type="protein sequence ID" value="ABZ98836.1"/>
    <property type="molecule type" value="Genomic_DNA"/>
</dbReference>
<proteinExistence type="predicted"/>
<dbReference type="Gene3D" id="2.40.128.580">
    <property type="entry name" value="GXWXG domain"/>
    <property type="match status" value="1"/>
</dbReference>
<dbReference type="AlphaFoldDB" id="B0SMW2"/>
<name>B0SMW2_LEPBP</name>
<accession>B0SMW2</accession>
<feature type="domain" description="DUF4334" evidence="2">
    <location>
        <begin position="126"/>
        <end position="181"/>
    </location>
</feature>
<protein>
    <recommendedName>
        <fullName evidence="5">GXWXG domain-containing protein</fullName>
    </recommendedName>
</protein>
<gene>
    <name evidence="3" type="ordered locus">LEPBI_I2758</name>
</gene>
<dbReference type="KEGG" id="lbi:LEPBI_I2758"/>
<reference evidence="3 4" key="1">
    <citation type="journal article" date="2008" name="PLoS ONE">
        <title>Genome sequence of the saprophyte Leptospira biflexa provides insights into the evolution of Leptospira and the pathogenesis of leptospirosis.</title>
        <authorList>
            <person name="Picardeau M."/>
            <person name="Bulach D.M."/>
            <person name="Bouchier C."/>
            <person name="Zuerner R.L."/>
            <person name="Zidane N."/>
            <person name="Wilson P.J."/>
            <person name="Creno S."/>
            <person name="Kuczek E.S."/>
            <person name="Bommezzadri S."/>
            <person name="Davis J.C."/>
            <person name="McGrath A."/>
            <person name="Johnson M.J."/>
            <person name="Boursaux-Eude C."/>
            <person name="Seemann T."/>
            <person name="Rouy Z."/>
            <person name="Coppel R.L."/>
            <person name="Rood J.I."/>
            <person name="Lajus A."/>
            <person name="Davies J.K."/>
            <person name="Medigue C."/>
            <person name="Adler B."/>
        </authorList>
    </citation>
    <scope>NUCLEOTIDE SEQUENCE [LARGE SCALE GENOMIC DNA]</scope>
    <source>
        <strain evidence="4">Patoc 1 / ATCC 23582 / Paris</strain>
    </source>
</reference>
<dbReference type="InterPro" id="IPR025951">
    <property type="entry name" value="GXWXG_dom"/>
</dbReference>
<dbReference type="Pfam" id="PF14231">
    <property type="entry name" value="GXWXG"/>
    <property type="match status" value="1"/>
</dbReference>
<dbReference type="Proteomes" id="UP000001847">
    <property type="component" value="Chromosome I"/>
</dbReference>
<dbReference type="OrthoDB" id="8905397at2"/>
<dbReference type="RefSeq" id="WP_012389696.1">
    <property type="nucleotide sequence ID" value="NC_010602.1"/>
</dbReference>
<dbReference type="BioCyc" id="LBIF456481:LEPBI_RS13560-MONOMER"/>
<evidence type="ECO:0000313" key="3">
    <source>
        <dbReference type="EMBL" id="ABZ98836.1"/>
    </source>
</evidence>
<evidence type="ECO:0000259" key="2">
    <source>
        <dbReference type="Pfam" id="PF14232"/>
    </source>
</evidence>
<dbReference type="InterPro" id="IPR025568">
    <property type="entry name" value="DUF4334"/>
</dbReference>
<dbReference type="Pfam" id="PF14232">
    <property type="entry name" value="DUF4334"/>
    <property type="match status" value="1"/>
</dbReference>
<sequence length="184" mass="21495">MNHKSLETKFQEMRAKKNNSIEDSFALFDALEVVSIEEMMGRWHGSGFHTGHTMDGALETFNWYGKEFVDSENVHPLVFKSFGKTLFKVNPSLMPVRLATLIPSTNLWPLRFPFLLFRFLFQTSKSKARVRQIEFRGKVTSAMIYDHLPIHDVFKKVNQNTLFGCMDFKGMKQPFFFVLERDVK</sequence>
<evidence type="ECO:0008006" key="5">
    <source>
        <dbReference type="Google" id="ProtNLM"/>
    </source>
</evidence>
<evidence type="ECO:0000313" key="4">
    <source>
        <dbReference type="Proteomes" id="UP000001847"/>
    </source>
</evidence>
<keyword evidence="4" id="KW-1185">Reference proteome</keyword>
<evidence type="ECO:0000259" key="1">
    <source>
        <dbReference type="Pfam" id="PF14231"/>
    </source>
</evidence>
<organism evidence="3 4">
    <name type="scientific">Leptospira biflexa serovar Patoc (strain Patoc 1 / ATCC 23582 / Paris)</name>
    <dbReference type="NCBI Taxonomy" id="456481"/>
    <lineage>
        <taxon>Bacteria</taxon>
        <taxon>Pseudomonadati</taxon>
        <taxon>Spirochaetota</taxon>
        <taxon>Spirochaetia</taxon>
        <taxon>Leptospirales</taxon>
        <taxon>Leptospiraceae</taxon>
        <taxon>Leptospira</taxon>
    </lineage>
</organism>
<feature type="domain" description="GXWXG" evidence="1">
    <location>
        <begin position="26"/>
        <end position="80"/>
    </location>
</feature>